<proteinExistence type="predicted"/>
<dbReference type="EMBL" id="GL883123">
    <property type="protein sequence ID" value="EGG03559.1"/>
    <property type="molecule type" value="Genomic_DNA"/>
</dbReference>
<dbReference type="Proteomes" id="UP000001072">
    <property type="component" value="Unassembled WGS sequence"/>
</dbReference>
<evidence type="ECO:0000313" key="3">
    <source>
        <dbReference type="Proteomes" id="UP000001072"/>
    </source>
</evidence>
<accession>F4RV53</accession>
<keyword evidence="3" id="KW-1185">Reference proteome</keyword>
<dbReference type="InParanoid" id="F4RV53"/>
<feature type="compositionally biased region" description="Basic and acidic residues" evidence="1">
    <location>
        <begin position="82"/>
        <end position="100"/>
    </location>
</feature>
<organism evidence="3">
    <name type="scientific">Melampsora larici-populina (strain 98AG31 / pathotype 3-4-7)</name>
    <name type="common">Poplar leaf rust fungus</name>
    <dbReference type="NCBI Taxonomy" id="747676"/>
    <lineage>
        <taxon>Eukaryota</taxon>
        <taxon>Fungi</taxon>
        <taxon>Dikarya</taxon>
        <taxon>Basidiomycota</taxon>
        <taxon>Pucciniomycotina</taxon>
        <taxon>Pucciniomycetes</taxon>
        <taxon>Pucciniales</taxon>
        <taxon>Melampsoraceae</taxon>
        <taxon>Melampsora</taxon>
    </lineage>
</organism>
<feature type="region of interest" description="Disordered" evidence="1">
    <location>
        <begin position="82"/>
        <end position="153"/>
    </location>
</feature>
<protein>
    <submittedName>
        <fullName evidence="2">Uncharacterized protein</fullName>
    </submittedName>
</protein>
<dbReference type="AlphaFoldDB" id="F4RV53"/>
<gene>
    <name evidence="2" type="ORF">MELLADRAFT_65384</name>
</gene>
<dbReference type="HOGENOM" id="CLU_1428307_0_0_1"/>
<evidence type="ECO:0000313" key="2">
    <source>
        <dbReference type="EMBL" id="EGG03559.1"/>
    </source>
</evidence>
<reference evidence="3" key="1">
    <citation type="journal article" date="2011" name="Proc. Natl. Acad. Sci. U.S.A.">
        <title>Obligate biotrophy features unraveled by the genomic analysis of rust fungi.</title>
        <authorList>
            <person name="Duplessis S."/>
            <person name="Cuomo C.A."/>
            <person name="Lin Y.-C."/>
            <person name="Aerts A."/>
            <person name="Tisserant E."/>
            <person name="Veneault-Fourrey C."/>
            <person name="Joly D.L."/>
            <person name="Hacquard S."/>
            <person name="Amselem J."/>
            <person name="Cantarel B.L."/>
            <person name="Chiu R."/>
            <person name="Coutinho P.M."/>
            <person name="Feau N."/>
            <person name="Field M."/>
            <person name="Frey P."/>
            <person name="Gelhaye E."/>
            <person name="Goldberg J."/>
            <person name="Grabherr M.G."/>
            <person name="Kodira C.D."/>
            <person name="Kohler A."/>
            <person name="Kuees U."/>
            <person name="Lindquist E.A."/>
            <person name="Lucas S.M."/>
            <person name="Mago R."/>
            <person name="Mauceli E."/>
            <person name="Morin E."/>
            <person name="Murat C."/>
            <person name="Pangilinan J.L."/>
            <person name="Park R."/>
            <person name="Pearson M."/>
            <person name="Quesneville H."/>
            <person name="Rouhier N."/>
            <person name="Sakthikumar S."/>
            <person name="Salamov A.A."/>
            <person name="Schmutz J."/>
            <person name="Selles B."/>
            <person name="Shapiro H."/>
            <person name="Tanguay P."/>
            <person name="Tuskan G.A."/>
            <person name="Henrissat B."/>
            <person name="Van de Peer Y."/>
            <person name="Rouze P."/>
            <person name="Ellis J.G."/>
            <person name="Dodds P.N."/>
            <person name="Schein J.E."/>
            <person name="Zhong S."/>
            <person name="Hamelin R.C."/>
            <person name="Grigoriev I.V."/>
            <person name="Szabo L.J."/>
            <person name="Martin F."/>
        </authorList>
    </citation>
    <scope>NUCLEOTIDE SEQUENCE [LARGE SCALE GENOMIC DNA]</scope>
    <source>
        <strain evidence="3">98AG31 / pathotype 3-4-7</strain>
    </source>
</reference>
<feature type="compositionally biased region" description="Gly residues" evidence="1">
    <location>
        <begin position="126"/>
        <end position="147"/>
    </location>
</feature>
<dbReference type="KEGG" id="mlr:MELLADRAFT_65384"/>
<name>F4RV53_MELLP</name>
<dbReference type="VEuPathDB" id="FungiDB:MELLADRAFT_65384"/>
<dbReference type="RefSeq" id="XP_007413006.1">
    <property type="nucleotide sequence ID" value="XM_007412944.1"/>
</dbReference>
<evidence type="ECO:0000256" key="1">
    <source>
        <dbReference type="SAM" id="MobiDB-lite"/>
    </source>
</evidence>
<feature type="compositionally biased region" description="Polar residues" evidence="1">
    <location>
        <begin position="101"/>
        <end position="122"/>
    </location>
</feature>
<dbReference type="GeneID" id="18930428"/>
<sequence>MGWLTALKYGIRVREEALVNRQEINGFVAPPNISLYNPILGEECYQATGNRRKFLSSFWEIVLIVLDETLFVTNPYLEGGERYGWDPETGKPPKKTEKTSQFHNKNQYQNKSYQKWNNHQTTSGSGSSGGNGSGVSGGGNNYGGSGEGSTMVGRPFEKKNCQCGYFGNNFDENYKEKKAMEAAKNKQPEK</sequence>